<protein>
    <recommendedName>
        <fullName evidence="3">SprT-like domain-containing protein</fullName>
    </recommendedName>
</protein>
<keyword evidence="2" id="KW-1185">Reference proteome</keyword>
<sequence>MAVSNWYPGSSNIVAFPRPHNQPDIHYGGFGGIVRRRIPSRCFSGPVPGGGMFQNVQTASHYPSAMWGGRFLRGTKGISCLTDRSIAAPGDLGWTLEYATAWLYRYLFSSATEVTDAIDTLRELDDDYMGPDFAYMFFDLLDDKLFAGKLQGAVYLRWRSMPSNLPGITSAPKVIPEIARVCIDLNRTPFEDDTADIDDLLCAMIHQMIHAFLLVCCGAQPKDDIPDDRMMDGIHFGVIMMTIRDITVNCVDGTLDLIFHASKRRMVQNNMLFAPPPPPPLYPLDGMLLAVDPRGHGHAAMLHDGRTHCNHDNRHISRHQIKNWQVTEYSKALEAEMAAKGDKIWDFTDGETFEEFLRIHAPPAATYIELLYDDGTTAEPKRIMAKREKALMFKSLKEPLTTFLKFELAIPSCDIKTFRCIYDFINKDGYLATPMDQAAQYPITHGHGPPVLLMPRDPRLQQMALINKDESAITHVKVFRAGESMKFEELMTRAIQQLYRIPVTSEDPIALLKAIYNIEPPSKSPLHSELHRWARRFLYRCPGRSHIGSLIDTPSVHPLTHARGVLSGSYSISNMRKIRTRYPRQFRELLEQSRAFREDAELANAVLRARGNGGIRRTILGQEHMDSHLLASGGIMHSGFPSGIAAGGGLAGFLPPATPSGNLATVGLLGDGLDGLGVLGGSFGDLNIDGLEASLLPSASHY</sequence>
<dbReference type="Proteomes" id="UP000237631">
    <property type="component" value="Unassembled WGS sequence"/>
</dbReference>
<organism evidence="1 2">
    <name type="scientific">Cercospora berteroae</name>
    <dbReference type="NCBI Taxonomy" id="357750"/>
    <lineage>
        <taxon>Eukaryota</taxon>
        <taxon>Fungi</taxon>
        <taxon>Dikarya</taxon>
        <taxon>Ascomycota</taxon>
        <taxon>Pezizomycotina</taxon>
        <taxon>Dothideomycetes</taxon>
        <taxon>Dothideomycetidae</taxon>
        <taxon>Mycosphaerellales</taxon>
        <taxon>Mycosphaerellaceae</taxon>
        <taxon>Cercospora</taxon>
    </lineage>
</organism>
<reference evidence="2" key="1">
    <citation type="journal article" date="2017" name="bioRxiv">
        <title>Conservation of a gene cluster reveals novel cercosporin biosynthetic mechanisms and extends production to the genus Colletotrichum.</title>
        <authorList>
            <person name="de Jonge R."/>
            <person name="Ebert M.K."/>
            <person name="Huitt-Roehl C.R."/>
            <person name="Pal P."/>
            <person name="Suttle J.C."/>
            <person name="Spanner R.E."/>
            <person name="Neubauer J.D."/>
            <person name="Jurick W.M.II."/>
            <person name="Stott K.A."/>
            <person name="Secor G.A."/>
            <person name="Thomma B.P.H.J."/>
            <person name="Van de Peer Y."/>
            <person name="Townsend C.A."/>
            <person name="Bolton M.D."/>
        </authorList>
    </citation>
    <scope>NUCLEOTIDE SEQUENCE [LARGE SCALE GENOMIC DNA]</scope>
    <source>
        <strain evidence="2">CBS538.71</strain>
    </source>
</reference>
<accession>A0A2S6CG92</accession>
<dbReference type="OrthoDB" id="5236983at2759"/>
<dbReference type="STRING" id="357750.A0A2S6CG92"/>
<evidence type="ECO:0000313" key="1">
    <source>
        <dbReference type="EMBL" id="PPJ58703.1"/>
    </source>
</evidence>
<gene>
    <name evidence="1" type="ORF">CBER1_04002</name>
</gene>
<dbReference type="EMBL" id="PNEN01000450">
    <property type="protein sequence ID" value="PPJ58703.1"/>
    <property type="molecule type" value="Genomic_DNA"/>
</dbReference>
<comment type="caution">
    <text evidence="1">The sequence shown here is derived from an EMBL/GenBank/DDBJ whole genome shotgun (WGS) entry which is preliminary data.</text>
</comment>
<evidence type="ECO:0000313" key="2">
    <source>
        <dbReference type="Proteomes" id="UP000237631"/>
    </source>
</evidence>
<dbReference type="AlphaFoldDB" id="A0A2S6CG92"/>
<evidence type="ECO:0008006" key="3">
    <source>
        <dbReference type="Google" id="ProtNLM"/>
    </source>
</evidence>
<name>A0A2S6CG92_9PEZI</name>
<proteinExistence type="predicted"/>